<gene>
    <name evidence="3" type="ORF">ABUW04_19040</name>
</gene>
<feature type="signal peptide" evidence="2">
    <location>
        <begin position="1"/>
        <end position="21"/>
    </location>
</feature>
<dbReference type="Proteomes" id="UP001592581">
    <property type="component" value="Unassembled WGS sequence"/>
</dbReference>
<name>A0ABV6XQK9_9ACTN</name>
<dbReference type="PANTHER" id="PTHR39335">
    <property type="entry name" value="BLL4220 PROTEIN"/>
    <property type="match status" value="1"/>
</dbReference>
<dbReference type="Pfam" id="PF03640">
    <property type="entry name" value="Lipoprotein_15"/>
    <property type="match status" value="2"/>
</dbReference>
<organism evidence="3 4">
    <name type="scientific">Streptacidiphilus jeojiensis</name>
    <dbReference type="NCBI Taxonomy" id="3229225"/>
    <lineage>
        <taxon>Bacteria</taxon>
        <taxon>Bacillati</taxon>
        <taxon>Actinomycetota</taxon>
        <taxon>Actinomycetes</taxon>
        <taxon>Kitasatosporales</taxon>
        <taxon>Streptomycetaceae</taxon>
        <taxon>Streptacidiphilus</taxon>
    </lineage>
</organism>
<evidence type="ECO:0000256" key="2">
    <source>
        <dbReference type="SAM" id="SignalP"/>
    </source>
</evidence>
<evidence type="ECO:0000313" key="4">
    <source>
        <dbReference type="Proteomes" id="UP001592581"/>
    </source>
</evidence>
<dbReference type="EMBL" id="JBEUKS010000006">
    <property type="protein sequence ID" value="MFC1440353.1"/>
    <property type="molecule type" value="Genomic_DNA"/>
</dbReference>
<dbReference type="InterPro" id="IPR005297">
    <property type="entry name" value="Lipoprotein_repeat"/>
</dbReference>
<keyword evidence="2" id="KW-0732">Signal</keyword>
<feature type="region of interest" description="Disordered" evidence="1">
    <location>
        <begin position="171"/>
        <end position="190"/>
    </location>
</feature>
<sequence length="190" mass="18117">MIRKNRVLTGVLAAGAVAALAAGCSSSGTSSASSSAPTTAAASGSPAGGSAAGGSTTLKTASSADGQILVDGSGRALYLFEADTGTTSACNGACAVAWPPDHATGTPVTSGLTASMVGTSTRADKSTQVTYGGHPLYYFVKDTKAGDINGQGVTAFGGAWYLVAPDGSAITGSGSAPSTSPSSSGGYGGY</sequence>
<protein>
    <recommendedName>
        <fullName evidence="5">Lipoprotein with Yx(FWY)xxD motif</fullName>
    </recommendedName>
</protein>
<accession>A0ABV6XQK9</accession>
<feature type="region of interest" description="Disordered" evidence="1">
    <location>
        <begin position="29"/>
        <end position="56"/>
    </location>
</feature>
<evidence type="ECO:0000256" key="1">
    <source>
        <dbReference type="SAM" id="MobiDB-lite"/>
    </source>
</evidence>
<evidence type="ECO:0008006" key="5">
    <source>
        <dbReference type="Google" id="ProtNLM"/>
    </source>
</evidence>
<feature type="chain" id="PRO_5045848423" description="Lipoprotein with Yx(FWY)xxD motif" evidence="2">
    <location>
        <begin position="22"/>
        <end position="190"/>
    </location>
</feature>
<keyword evidence="4" id="KW-1185">Reference proteome</keyword>
<dbReference type="PROSITE" id="PS51257">
    <property type="entry name" value="PROKAR_LIPOPROTEIN"/>
    <property type="match status" value="1"/>
</dbReference>
<dbReference type="PANTHER" id="PTHR39335:SF1">
    <property type="entry name" value="BLL4220 PROTEIN"/>
    <property type="match status" value="1"/>
</dbReference>
<feature type="compositionally biased region" description="Low complexity" evidence="1">
    <location>
        <begin position="171"/>
        <end position="184"/>
    </location>
</feature>
<dbReference type="RefSeq" id="WP_380565861.1">
    <property type="nucleotide sequence ID" value="NZ_JBEUKS010000006.1"/>
</dbReference>
<feature type="compositionally biased region" description="Low complexity" evidence="1">
    <location>
        <begin position="29"/>
        <end position="45"/>
    </location>
</feature>
<proteinExistence type="predicted"/>
<comment type="caution">
    <text evidence="3">The sequence shown here is derived from an EMBL/GenBank/DDBJ whole genome shotgun (WGS) entry which is preliminary data.</text>
</comment>
<evidence type="ECO:0000313" key="3">
    <source>
        <dbReference type="EMBL" id="MFC1440353.1"/>
    </source>
</evidence>
<reference evidence="3 4" key="1">
    <citation type="submission" date="2024-06" db="EMBL/GenBank/DDBJ databases">
        <authorList>
            <person name="Lee S.D."/>
        </authorList>
    </citation>
    <scope>NUCLEOTIDE SEQUENCE [LARGE SCALE GENOMIC DNA]</scope>
    <source>
        <strain evidence="3 4">N1-10</strain>
    </source>
</reference>